<dbReference type="InterPro" id="IPR038765">
    <property type="entry name" value="Papain-like_cys_pep_sf"/>
</dbReference>
<evidence type="ECO:0000259" key="1">
    <source>
        <dbReference type="Pfam" id="PF05257"/>
    </source>
</evidence>
<keyword evidence="2" id="KW-0378">Hydrolase</keyword>
<dbReference type="Pfam" id="PF05257">
    <property type="entry name" value="CHAP"/>
    <property type="match status" value="1"/>
</dbReference>
<dbReference type="GO" id="GO:0016787">
    <property type="term" value="F:hydrolase activity"/>
    <property type="evidence" value="ECO:0007669"/>
    <property type="project" value="UniProtKB-KW"/>
</dbReference>
<feature type="domain" description="Peptidase C51" evidence="1">
    <location>
        <begin position="42"/>
        <end position="124"/>
    </location>
</feature>
<organism evidence="2 3">
    <name type="scientific">Candidatus Fervidibacter sacchari</name>
    <dbReference type="NCBI Taxonomy" id="1448929"/>
    <lineage>
        <taxon>Bacteria</taxon>
        <taxon>Candidatus Fervidibacterota</taxon>
        <taxon>Candidatus Fervidibacter</taxon>
    </lineage>
</organism>
<comment type="caution">
    <text evidence="2">The sequence shown here is derived from an EMBL/GenBank/DDBJ whole genome shotgun (WGS) entry which is preliminary data.</text>
</comment>
<keyword evidence="3" id="KW-1185">Reference proteome</keyword>
<name>A0ABT2EJY9_9BACT</name>
<sequence length="164" mass="18079">MTVNELLKRARSALGKKVKYRLGAGGIDPKSPTPASVDNACDCSGFVCWCLGISRKTDHPLYVRFNGGWINTDAIVHDANSPTGFFRKIPEPKVGCLIVFPSKKPRRPYGHVGIVTEVKEGKVTKVIHCSSGNFRKYGDAIKETPPTVFQVPDTIFVWFEGIEV</sequence>
<dbReference type="Gene3D" id="3.90.1720.10">
    <property type="entry name" value="endopeptidase domain like (from Nostoc punctiforme)"/>
    <property type="match status" value="1"/>
</dbReference>
<dbReference type="EMBL" id="JANUCP010000001">
    <property type="protein sequence ID" value="MCS3918278.1"/>
    <property type="molecule type" value="Genomic_DNA"/>
</dbReference>
<accession>A0ABT2EJY9</accession>
<proteinExistence type="predicted"/>
<protein>
    <submittedName>
        <fullName evidence="2">Cell wall-associated NlpC family hydrolase</fullName>
    </submittedName>
</protein>
<evidence type="ECO:0000313" key="3">
    <source>
        <dbReference type="Proteomes" id="UP001204798"/>
    </source>
</evidence>
<dbReference type="Proteomes" id="UP001204798">
    <property type="component" value="Unassembled WGS sequence"/>
</dbReference>
<dbReference type="SUPFAM" id="SSF54001">
    <property type="entry name" value="Cysteine proteinases"/>
    <property type="match status" value="1"/>
</dbReference>
<dbReference type="RefSeq" id="WP_018196667.1">
    <property type="nucleotide sequence ID" value="NZ_CP130454.1"/>
</dbReference>
<dbReference type="InterPro" id="IPR007921">
    <property type="entry name" value="CHAP_dom"/>
</dbReference>
<gene>
    <name evidence="2" type="ORF">M2350_000675</name>
</gene>
<evidence type="ECO:0000313" key="2">
    <source>
        <dbReference type="EMBL" id="MCS3918278.1"/>
    </source>
</evidence>
<reference evidence="2 3" key="1">
    <citation type="submission" date="2022-08" db="EMBL/GenBank/DDBJ databases">
        <title>Bacterial and archaeal communities from various locations to study Microbial Dark Matter (Phase II).</title>
        <authorList>
            <person name="Stepanauskas R."/>
        </authorList>
    </citation>
    <scope>NUCLEOTIDE SEQUENCE [LARGE SCALE GENOMIC DNA]</scope>
    <source>
        <strain evidence="2 3">PD1</strain>
    </source>
</reference>